<name>A0A2P2P710_RHIMU</name>
<proteinExistence type="predicted"/>
<sequence>MGSGVTFKCTCLFFLLLFSSWSTATQLLY</sequence>
<dbReference type="AlphaFoldDB" id="A0A2P2P710"/>
<evidence type="ECO:0000313" key="1">
    <source>
        <dbReference type="EMBL" id="MBX50540.1"/>
    </source>
</evidence>
<dbReference type="EMBL" id="GGEC01070056">
    <property type="protein sequence ID" value="MBX50540.1"/>
    <property type="molecule type" value="Transcribed_RNA"/>
</dbReference>
<reference evidence="1" key="1">
    <citation type="submission" date="2018-02" db="EMBL/GenBank/DDBJ databases">
        <title>Rhizophora mucronata_Transcriptome.</title>
        <authorList>
            <person name="Meera S.P."/>
            <person name="Sreeshan A."/>
            <person name="Augustine A."/>
        </authorList>
    </citation>
    <scope>NUCLEOTIDE SEQUENCE</scope>
    <source>
        <tissue evidence="1">Leaf</tissue>
    </source>
</reference>
<accession>A0A2P2P710</accession>
<organism evidence="1">
    <name type="scientific">Rhizophora mucronata</name>
    <name type="common">Asiatic mangrove</name>
    <dbReference type="NCBI Taxonomy" id="61149"/>
    <lineage>
        <taxon>Eukaryota</taxon>
        <taxon>Viridiplantae</taxon>
        <taxon>Streptophyta</taxon>
        <taxon>Embryophyta</taxon>
        <taxon>Tracheophyta</taxon>
        <taxon>Spermatophyta</taxon>
        <taxon>Magnoliopsida</taxon>
        <taxon>eudicotyledons</taxon>
        <taxon>Gunneridae</taxon>
        <taxon>Pentapetalae</taxon>
        <taxon>rosids</taxon>
        <taxon>fabids</taxon>
        <taxon>Malpighiales</taxon>
        <taxon>Rhizophoraceae</taxon>
        <taxon>Rhizophora</taxon>
    </lineage>
</organism>
<protein>
    <submittedName>
        <fullName evidence="1">Uncharacterized protein</fullName>
    </submittedName>
</protein>